<dbReference type="PANTHER" id="PTHR12526">
    <property type="entry name" value="GLYCOSYLTRANSFERASE"/>
    <property type="match status" value="1"/>
</dbReference>
<feature type="domain" description="Glycosyl transferase family 1" evidence="1">
    <location>
        <begin position="217"/>
        <end position="375"/>
    </location>
</feature>
<evidence type="ECO:0000313" key="2">
    <source>
        <dbReference type="EMBL" id="RGM38506.1"/>
    </source>
</evidence>
<protein>
    <submittedName>
        <fullName evidence="2">Glycosyltransferase</fullName>
    </submittedName>
</protein>
<sequence>MNILWISNILLPDISLYLNQPVSFGGGWMFSSLSAIKQQGPNNEYAVLCFSNIVNSLITKKINNITYYVMPEFCKKNRNQNIEYCKIITKSFNPNLVHIHGTEQENAYYFLNANPDLEYVVSIQGLLSVCSRYYLSHLNRIRLLKYTTIYELIKHCTIFDGQKSYKRKGKTELKLIQSVNNIIGRTEWDKAHTWAINSNATYYFCNETLRPSFYNKKWEYNNCEPYSIFISQAKNPIKGFHVFLKALPLIIEKYPQTRVYIGSSLDLNPHKLKEKIKMGSYAKYLRYLIKKYNLEDKIVCYNGLSEAQMCNQYLKCNVFVSSSAIENSPNSVGEAQLLGVPTISSYVGGVGSMITHDKTGFYYRYDEPELLAYHVCNIFAGNYSKSILEQEQIEAQRRHDPKTNALQMLNIYNTIYNKK</sequence>
<proteinExistence type="predicted"/>
<dbReference type="Proteomes" id="UP000260780">
    <property type="component" value="Unassembled WGS sequence"/>
</dbReference>
<dbReference type="SUPFAM" id="SSF53756">
    <property type="entry name" value="UDP-Glycosyltransferase/glycogen phosphorylase"/>
    <property type="match status" value="1"/>
</dbReference>
<evidence type="ECO:0000313" key="3">
    <source>
        <dbReference type="Proteomes" id="UP000260780"/>
    </source>
</evidence>
<gene>
    <name evidence="2" type="ORF">DXC17_10740</name>
</gene>
<dbReference type="GO" id="GO:0016757">
    <property type="term" value="F:glycosyltransferase activity"/>
    <property type="evidence" value="ECO:0007669"/>
    <property type="project" value="InterPro"/>
</dbReference>
<dbReference type="CDD" id="cd03801">
    <property type="entry name" value="GT4_PimA-like"/>
    <property type="match status" value="1"/>
</dbReference>
<reference evidence="2 3" key="1">
    <citation type="submission" date="2018-08" db="EMBL/GenBank/DDBJ databases">
        <title>A genome reference for cultivated species of the human gut microbiota.</title>
        <authorList>
            <person name="Zou Y."/>
            <person name="Xue W."/>
            <person name="Luo G."/>
        </authorList>
    </citation>
    <scope>NUCLEOTIDE SEQUENCE [LARGE SCALE GENOMIC DNA]</scope>
    <source>
        <strain evidence="2 3">OM08-14</strain>
    </source>
</reference>
<comment type="caution">
    <text evidence="2">The sequence shown here is derived from an EMBL/GenBank/DDBJ whole genome shotgun (WGS) entry which is preliminary data.</text>
</comment>
<dbReference type="AlphaFoldDB" id="A0A3E4W8F1"/>
<dbReference type="Pfam" id="PF00534">
    <property type="entry name" value="Glycos_transf_1"/>
    <property type="match status" value="1"/>
</dbReference>
<dbReference type="Gene3D" id="3.40.50.2000">
    <property type="entry name" value="Glycogen Phosphorylase B"/>
    <property type="match status" value="2"/>
</dbReference>
<name>A0A3E4W8F1_9BACT</name>
<dbReference type="PANTHER" id="PTHR12526:SF638">
    <property type="entry name" value="SPORE COAT PROTEIN SA"/>
    <property type="match status" value="1"/>
</dbReference>
<accession>A0A3E4W8F1</accession>
<keyword evidence="2" id="KW-0808">Transferase</keyword>
<dbReference type="InterPro" id="IPR001296">
    <property type="entry name" value="Glyco_trans_1"/>
</dbReference>
<dbReference type="EMBL" id="QSTF01000028">
    <property type="protein sequence ID" value="RGM38506.1"/>
    <property type="molecule type" value="Genomic_DNA"/>
</dbReference>
<evidence type="ECO:0000259" key="1">
    <source>
        <dbReference type="Pfam" id="PF00534"/>
    </source>
</evidence>
<organism evidence="2 3">
    <name type="scientific">Phocaeicola plebeius</name>
    <dbReference type="NCBI Taxonomy" id="310297"/>
    <lineage>
        <taxon>Bacteria</taxon>
        <taxon>Pseudomonadati</taxon>
        <taxon>Bacteroidota</taxon>
        <taxon>Bacteroidia</taxon>
        <taxon>Bacteroidales</taxon>
        <taxon>Bacteroidaceae</taxon>
        <taxon>Phocaeicola</taxon>
    </lineage>
</organism>
<dbReference type="RefSeq" id="WP_117748100.1">
    <property type="nucleotide sequence ID" value="NZ_QSTF01000028.1"/>
</dbReference>